<dbReference type="Pfam" id="PF00072">
    <property type="entry name" value="Response_reg"/>
    <property type="match status" value="1"/>
</dbReference>
<dbReference type="SUPFAM" id="SSF46689">
    <property type="entry name" value="Homeodomain-like"/>
    <property type="match status" value="2"/>
</dbReference>
<dbReference type="Gene3D" id="3.40.50.2300">
    <property type="match status" value="1"/>
</dbReference>
<evidence type="ECO:0000256" key="3">
    <source>
        <dbReference type="ARBA" id="ARBA00023163"/>
    </source>
</evidence>
<dbReference type="GO" id="GO:0000160">
    <property type="term" value="P:phosphorelay signal transduction system"/>
    <property type="evidence" value="ECO:0007669"/>
    <property type="project" value="InterPro"/>
</dbReference>
<evidence type="ECO:0000313" key="8">
    <source>
        <dbReference type="Proteomes" id="UP000683139"/>
    </source>
</evidence>
<name>A0A919YPM5_9BACL</name>
<dbReference type="SMART" id="SM00342">
    <property type="entry name" value="HTH_ARAC"/>
    <property type="match status" value="1"/>
</dbReference>
<feature type="domain" description="HTH araC/xylS-type" evidence="5">
    <location>
        <begin position="429"/>
        <end position="527"/>
    </location>
</feature>
<dbReference type="Gene3D" id="1.10.10.60">
    <property type="entry name" value="Homeodomain-like"/>
    <property type="match status" value="2"/>
</dbReference>
<dbReference type="GO" id="GO:0043565">
    <property type="term" value="F:sequence-specific DNA binding"/>
    <property type="evidence" value="ECO:0007669"/>
    <property type="project" value="InterPro"/>
</dbReference>
<dbReference type="EMBL" id="BOSE01000005">
    <property type="protein sequence ID" value="GIP17355.1"/>
    <property type="molecule type" value="Genomic_DNA"/>
</dbReference>
<organism evidence="7 8">
    <name type="scientific">Paenibacillus montaniterrae</name>
    <dbReference type="NCBI Taxonomy" id="429341"/>
    <lineage>
        <taxon>Bacteria</taxon>
        <taxon>Bacillati</taxon>
        <taxon>Bacillota</taxon>
        <taxon>Bacilli</taxon>
        <taxon>Bacillales</taxon>
        <taxon>Paenibacillaceae</taxon>
        <taxon>Paenibacillus</taxon>
    </lineage>
</organism>
<dbReference type="PANTHER" id="PTHR43280">
    <property type="entry name" value="ARAC-FAMILY TRANSCRIPTIONAL REGULATOR"/>
    <property type="match status" value="1"/>
</dbReference>
<dbReference type="SMART" id="SM00448">
    <property type="entry name" value="REC"/>
    <property type="match status" value="1"/>
</dbReference>
<dbReference type="AlphaFoldDB" id="A0A919YPM5"/>
<feature type="modified residue" description="4-aspartylphosphate" evidence="4">
    <location>
        <position position="55"/>
    </location>
</feature>
<keyword evidence="8" id="KW-1185">Reference proteome</keyword>
<dbReference type="InterPro" id="IPR009057">
    <property type="entry name" value="Homeodomain-like_sf"/>
</dbReference>
<keyword evidence="3" id="KW-0804">Transcription</keyword>
<dbReference type="PROSITE" id="PS01124">
    <property type="entry name" value="HTH_ARAC_FAMILY_2"/>
    <property type="match status" value="1"/>
</dbReference>
<protein>
    <recommendedName>
        <fullName evidence="9">DNA-binding response regulator</fullName>
    </recommendedName>
</protein>
<proteinExistence type="predicted"/>
<dbReference type="Proteomes" id="UP000683139">
    <property type="component" value="Unassembled WGS sequence"/>
</dbReference>
<evidence type="ECO:0000313" key="7">
    <source>
        <dbReference type="EMBL" id="GIP17355.1"/>
    </source>
</evidence>
<dbReference type="InterPro" id="IPR018060">
    <property type="entry name" value="HTH_AraC"/>
</dbReference>
<dbReference type="InterPro" id="IPR001789">
    <property type="entry name" value="Sig_transdc_resp-reg_receiver"/>
</dbReference>
<sequence length="534" mass="61309">MLQLLIVDDEIHAVEGIRSGVEWPKLGISAVFSAFTVQQAKEVFKSEQVDILLCDIEMPQATGLQLAEWVREHYPRTAIIFLTCHADFKYAKQAIQLGSFDYMLKPVPFPELEQTIQKAIEKIQEDTKAAQFSQYGQFWFQHQPVLIERFWLDLIHQVIPPHAEAVKRAAAERNIPYDDSMTFIPVLIGVQRWHKELTLREQKIMEYALKNAAEELLVGNHRNGQIISLDSGRLLAILDASSDGNFESALTGQCERYVADCKSYFSCDLSCYIGDAVGGQDMFGMVNRLREFERNNVAYNNKVFHISSASLRSAYYELPDTTVWSAMLNEGEYDKALQEAINYLEKLLQREIMDVMLLYQFQQNFQQMMYVALQKKGIHAHQLFSDPRSLDFSANATRSVTDLIAWMKHVVNRASEYVNTVEKSNSVVSRVISYIKGHIAEDLSREDIANHVFLNPDYLNRIFKKEVGMAISDFLFQERLKLAQELLAKSDMPIGAVAAHIGYANFSHFSRMFKKHTSLNPNEYRQLHQQAQQH</sequence>
<dbReference type="GO" id="GO:0003700">
    <property type="term" value="F:DNA-binding transcription factor activity"/>
    <property type="evidence" value="ECO:0007669"/>
    <property type="project" value="InterPro"/>
</dbReference>
<reference evidence="7" key="1">
    <citation type="submission" date="2021-03" db="EMBL/GenBank/DDBJ databases">
        <title>Antimicrobial resistance genes in bacteria isolated from Japanese honey, and their potential for conferring macrolide and lincosamide resistance in the American foulbrood pathogen Paenibacillus larvae.</title>
        <authorList>
            <person name="Okamoto M."/>
            <person name="Kumagai M."/>
            <person name="Kanamori H."/>
            <person name="Takamatsu D."/>
        </authorList>
    </citation>
    <scope>NUCLEOTIDE SEQUENCE</scope>
    <source>
        <strain evidence="7">J40TS1</strain>
    </source>
</reference>
<keyword evidence="4" id="KW-0597">Phosphoprotein</keyword>
<dbReference type="InterPro" id="IPR011006">
    <property type="entry name" value="CheY-like_superfamily"/>
</dbReference>
<dbReference type="Pfam" id="PF12833">
    <property type="entry name" value="HTH_18"/>
    <property type="match status" value="1"/>
</dbReference>
<evidence type="ECO:0000256" key="2">
    <source>
        <dbReference type="ARBA" id="ARBA00023125"/>
    </source>
</evidence>
<evidence type="ECO:0000256" key="1">
    <source>
        <dbReference type="ARBA" id="ARBA00023015"/>
    </source>
</evidence>
<evidence type="ECO:0008006" key="9">
    <source>
        <dbReference type="Google" id="ProtNLM"/>
    </source>
</evidence>
<evidence type="ECO:0000256" key="4">
    <source>
        <dbReference type="PROSITE-ProRule" id="PRU00169"/>
    </source>
</evidence>
<dbReference type="CDD" id="cd17536">
    <property type="entry name" value="REC_YesN-like"/>
    <property type="match status" value="1"/>
</dbReference>
<evidence type="ECO:0000259" key="6">
    <source>
        <dbReference type="PROSITE" id="PS50110"/>
    </source>
</evidence>
<keyword evidence="1" id="KW-0805">Transcription regulation</keyword>
<dbReference type="RefSeq" id="WP_213516576.1">
    <property type="nucleotide sequence ID" value="NZ_BOSE01000005.1"/>
</dbReference>
<dbReference type="PROSITE" id="PS50110">
    <property type="entry name" value="RESPONSE_REGULATORY"/>
    <property type="match status" value="1"/>
</dbReference>
<dbReference type="PROSITE" id="PS00041">
    <property type="entry name" value="HTH_ARAC_FAMILY_1"/>
    <property type="match status" value="1"/>
</dbReference>
<dbReference type="SUPFAM" id="SSF52172">
    <property type="entry name" value="CheY-like"/>
    <property type="match status" value="1"/>
</dbReference>
<evidence type="ECO:0000259" key="5">
    <source>
        <dbReference type="PROSITE" id="PS01124"/>
    </source>
</evidence>
<gene>
    <name evidence="7" type="ORF">J40TS1_29970</name>
</gene>
<feature type="domain" description="Response regulatory" evidence="6">
    <location>
        <begin position="3"/>
        <end position="120"/>
    </location>
</feature>
<comment type="caution">
    <text evidence="7">The sequence shown here is derived from an EMBL/GenBank/DDBJ whole genome shotgun (WGS) entry which is preliminary data.</text>
</comment>
<dbReference type="PANTHER" id="PTHR43280:SF28">
    <property type="entry name" value="HTH-TYPE TRANSCRIPTIONAL ACTIVATOR RHAS"/>
    <property type="match status" value="1"/>
</dbReference>
<dbReference type="InterPro" id="IPR018062">
    <property type="entry name" value="HTH_AraC-typ_CS"/>
</dbReference>
<accession>A0A919YPM5</accession>
<keyword evidence="2" id="KW-0238">DNA-binding</keyword>